<name>A0AA89BNX5_PINIB</name>
<organism evidence="9 10">
    <name type="scientific">Pinctada imbricata</name>
    <name type="common">Atlantic pearl-oyster</name>
    <name type="synonym">Pinctada martensii</name>
    <dbReference type="NCBI Taxonomy" id="66713"/>
    <lineage>
        <taxon>Eukaryota</taxon>
        <taxon>Metazoa</taxon>
        <taxon>Spiralia</taxon>
        <taxon>Lophotrochozoa</taxon>
        <taxon>Mollusca</taxon>
        <taxon>Bivalvia</taxon>
        <taxon>Autobranchia</taxon>
        <taxon>Pteriomorphia</taxon>
        <taxon>Pterioida</taxon>
        <taxon>Pterioidea</taxon>
        <taxon>Pteriidae</taxon>
        <taxon>Pinctada</taxon>
    </lineage>
</organism>
<accession>A0AA89BNX5</accession>
<comment type="subcellular location">
    <subcellularLocation>
        <location evidence="1">Nucleus</location>
    </subcellularLocation>
</comment>
<dbReference type="Pfam" id="PF00454">
    <property type="entry name" value="PI3_PI4_kinase"/>
    <property type="match status" value="1"/>
</dbReference>
<dbReference type="InterPro" id="IPR003151">
    <property type="entry name" value="PIK-rel_kinase_FAT"/>
</dbReference>
<dbReference type="EMBL" id="VSWD01000011">
    <property type="protein sequence ID" value="KAK3088453.1"/>
    <property type="molecule type" value="Genomic_DNA"/>
</dbReference>
<evidence type="ECO:0000256" key="4">
    <source>
        <dbReference type="ARBA" id="ARBA00022763"/>
    </source>
</evidence>
<keyword evidence="6" id="KW-0539">Nucleus</keyword>
<dbReference type="GO" id="GO:0000077">
    <property type="term" value="P:DNA damage checkpoint signaling"/>
    <property type="evidence" value="ECO:0007669"/>
    <property type="project" value="TreeGrafter"/>
</dbReference>
<keyword evidence="4" id="KW-0227">DNA damage</keyword>
<dbReference type="Proteomes" id="UP001186944">
    <property type="component" value="Unassembled WGS sequence"/>
</dbReference>
<dbReference type="GO" id="GO:0005634">
    <property type="term" value="C:nucleus"/>
    <property type="evidence" value="ECO:0007669"/>
    <property type="project" value="UniProtKB-SubCell"/>
</dbReference>
<keyword evidence="10" id="KW-1185">Reference proteome</keyword>
<sequence>MDVIVFVFTSLLVFRAGYIQTAYSALLQALDYKLPEGFIEEAKWLWHKGSKDEAITTLERGMALHFPDADKLKEDLSHQTLNRRKIYAEALLLYGRYSDETCNLESNAILKRYKEVTDIYNNYEDGHFYMANYYDKIMTMLLEDKAGPDPSKQGEFVIHVVKHFGTSLLYGNHFIYQSLPRLLSLWLDYGSGVVEMEKREKQQNARLPRLPLMRNVLVKLNKIVDNLCRQLAPYQLYTAFSQLVSRICHTQPDVFQKLKEIIARIFVHFPQQALWNMMAVSKSSYQVRVNRCKDIFATATEIDSSLHKFIQDATKLAERLLELCEREEKSASMSMSQHFKPLKRLLENSNFSRILLPLTSAMTVTLPTTPGSHSDHNPFPSNQVYLHGFEDTNDFIPVTLENDFIPVTLENDFIPVTLLQIEIMPSLQKPKKITMIGSDGHFYVMMCKPKDDLRKDCRLMEFNAIVNKFLNKNPESRKRELHIRTYSVIPLNEECGLIEWVNNTHGLRNILVKLYKERGKFTSGRELQSMAPSLGSSIELDS</sequence>
<dbReference type="GO" id="GO:0000723">
    <property type="term" value="P:telomere maintenance"/>
    <property type="evidence" value="ECO:0007669"/>
    <property type="project" value="TreeGrafter"/>
</dbReference>
<dbReference type="InterPro" id="IPR050517">
    <property type="entry name" value="DDR_Repair_Kinase"/>
</dbReference>
<evidence type="ECO:0000256" key="5">
    <source>
        <dbReference type="ARBA" id="ARBA00023204"/>
    </source>
</evidence>
<comment type="similarity">
    <text evidence="2">Belongs to the PI3/PI4-kinase family. ATM subfamily.</text>
</comment>
<dbReference type="InterPro" id="IPR000403">
    <property type="entry name" value="PI3/4_kinase_cat_dom"/>
</dbReference>
<evidence type="ECO:0000259" key="8">
    <source>
        <dbReference type="PROSITE" id="PS51189"/>
    </source>
</evidence>
<dbReference type="Gene3D" id="3.30.1010.10">
    <property type="entry name" value="Phosphatidylinositol 3-kinase Catalytic Subunit, Chain A, domain 4"/>
    <property type="match status" value="1"/>
</dbReference>
<dbReference type="SUPFAM" id="SSF56112">
    <property type="entry name" value="Protein kinase-like (PK-like)"/>
    <property type="match status" value="1"/>
</dbReference>
<evidence type="ECO:0000256" key="2">
    <source>
        <dbReference type="ARBA" id="ARBA00010769"/>
    </source>
</evidence>
<dbReference type="GO" id="GO:0004674">
    <property type="term" value="F:protein serine/threonine kinase activity"/>
    <property type="evidence" value="ECO:0007669"/>
    <property type="project" value="UniProtKB-KW"/>
</dbReference>
<evidence type="ECO:0000256" key="1">
    <source>
        <dbReference type="ARBA" id="ARBA00004123"/>
    </source>
</evidence>
<gene>
    <name evidence="9" type="ORF">FSP39_019387</name>
</gene>
<reference evidence="9" key="1">
    <citation type="submission" date="2019-08" db="EMBL/GenBank/DDBJ databases">
        <title>The improved chromosome-level genome for the pearl oyster Pinctada fucata martensii using PacBio sequencing and Hi-C.</title>
        <authorList>
            <person name="Zheng Z."/>
        </authorList>
    </citation>
    <scope>NUCLEOTIDE SEQUENCE</scope>
    <source>
        <strain evidence="9">ZZ-2019</strain>
        <tissue evidence="9">Adductor muscle</tissue>
    </source>
</reference>
<protein>
    <recommendedName>
        <fullName evidence="11">Serine/threonine-protein kinase ATR</fullName>
    </recommendedName>
</protein>
<evidence type="ECO:0000256" key="6">
    <source>
        <dbReference type="ARBA" id="ARBA00023242"/>
    </source>
</evidence>
<dbReference type="PANTHER" id="PTHR11139">
    <property type="entry name" value="ATAXIA TELANGIECTASIA MUTATED ATM -RELATED"/>
    <property type="match status" value="1"/>
</dbReference>
<dbReference type="Pfam" id="PF02259">
    <property type="entry name" value="FAT"/>
    <property type="match status" value="1"/>
</dbReference>
<dbReference type="GO" id="GO:0006281">
    <property type="term" value="P:DNA repair"/>
    <property type="evidence" value="ECO:0007669"/>
    <property type="project" value="UniProtKB-KW"/>
</dbReference>
<dbReference type="PANTHER" id="PTHR11139:SF69">
    <property type="entry name" value="SERINE_THREONINE-PROTEIN KINASE ATR"/>
    <property type="match status" value="1"/>
</dbReference>
<evidence type="ECO:0000256" key="3">
    <source>
        <dbReference type="ARBA" id="ARBA00022527"/>
    </source>
</evidence>
<feature type="domain" description="PI3K/PI4K catalytic" evidence="7">
    <location>
        <begin position="417"/>
        <end position="542"/>
    </location>
</feature>
<proteinExistence type="inferred from homology"/>
<keyword evidence="3" id="KW-0723">Serine/threonine-protein kinase</keyword>
<dbReference type="InterPro" id="IPR011009">
    <property type="entry name" value="Kinase-like_dom_sf"/>
</dbReference>
<dbReference type="GO" id="GO:0005694">
    <property type="term" value="C:chromosome"/>
    <property type="evidence" value="ECO:0007669"/>
    <property type="project" value="TreeGrafter"/>
</dbReference>
<dbReference type="PROSITE" id="PS50290">
    <property type="entry name" value="PI3_4_KINASE_3"/>
    <property type="match status" value="1"/>
</dbReference>
<dbReference type="Pfam" id="PF23593">
    <property type="entry name" value="HEAT_ATR"/>
    <property type="match status" value="1"/>
</dbReference>
<dbReference type="AlphaFoldDB" id="A0AA89BNX5"/>
<keyword evidence="3" id="KW-0418">Kinase</keyword>
<evidence type="ECO:0000313" key="9">
    <source>
        <dbReference type="EMBL" id="KAK3088453.1"/>
    </source>
</evidence>
<dbReference type="PROSITE" id="PS51189">
    <property type="entry name" value="FAT"/>
    <property type="match status" value="1"/>
</dbReference>
<keyword evidence="3" id="KW-0808">Transferase</keyword>
<comment type="caution">
    <text evidence="9">The sequence shown here is derived from an EMBL/GenBank/DDBJ whole genome shotgun (WGS) entry which is preliminary data.</text>
</comment>
<keyword evidence="5" id="KW-0234">DNA repair</keyword>
<evidence type="ECO:0000313" key="10">
    <source>
        <dbReference type="Proteomes" id="UP001186944"/>
    </source>
</evidence>
<evidence type="ECO:0000259" key="7">
    <source>
        <dbReference type="PROSITE" id="PS50290"/>
    </source>
</evidence>
<dbReference type="InterPro" id="IPR014009">
    <property type="entry name" value="PIK_FAT"/>
</dbReference>
<evidence type="ECO:0008006" key="11">
    <source>
        <dbReference type="Google" id="ProtNLM"/>
    </source>
</evidence>
<feature type="domain" description="FAT" evidence="8">
    <location>
        <begin position="1"/>
        <end position="283"/>
    </location>
</feature>
<dbReference type="InterPro" id="IPR057564">
    <property type="entry name" value="HEAT_ATR"/>
</dbReference>